<dbReference type="PANTHER" id="PTHR10622">
    <property type="entry name" value="HET DOMAIN-CONTAINING PROTEIN"/>
    <property type="match status" value="1"/>
</dbReference>
<organism evidence="3 4">
    <name type="scientific">Tetrapyrgos nigripes</name>
    <dbReference type="NCBI Taxonomy" id="182062"/>
    <lineage>
        <taxon>Eukaryota</taxon>
        <taxon>Fungi</taxon>
        <taxon>Dikarya</taxon>
        <taxon>Basidiomycota</taxon>
        <taxon>Agaricomycotina</taxon>
        <taxon>Agaricomycetes</taxon>
        <taxon>Agaricomycetidae</taxon>
        <taxon>Agaricales</taxon>
        <taxon>Marasmiineae</taxon>
        <taxon>Marasmiaceae</taxon>
        <taxon>Tetrapyrgos</taxon>
    </lineage>
</organism>
<gene>
    <name evidence="3" type="ORF">D9758_012966</name>
</gene>
<evidence type="ECO:0000259" key="1">
    <source>
        <dbReference type="Pfam" id="PF06985"/>
    </source>
</evidence>
<evidence type="ECO:0000259" key="2">
    <source>
        <dbReference type="Pfam" id="PF26640"/>
    </source>
</evidence>
<dbReference type="Proteomes" id="UP000559256">
    <property type="component" value="Unassembled WGS sequence"/>
</dbReference>
<dbReference type="InterPro" id="IPR058525">
    <property type="entry name" value="DUF8212"/>
</dbReference>
<dbReference type="AlphaFoldDB" id="A0A8H5FP11"/>
<dbReference type="PANTHER" id="PTHR10622:SF10">
    <property type="entry name" value="HET DOMAIN-CONTAINING PROTEIN"/>
    <property type="match status" value="1"/>
</dbReference>
<comment type="caution">
    <text evidence="3">The sequence shown here is derived from an EMBL/GenBank/DDBJ whole genome shotgun (WGS) entry which is preliminary data.</text>
</comment>
<dbReference type="InterPro" id="IPR010730">
    <property type="entry name" value="HET"/>
</dbReference>
<feature type="domain" description="DUF8212" evidence="2">
    <location>
        <begin position="233"/>
        <end position="304"/>
    </location>
</feature>
<sequence>MSRLNLDTSSVMRLLNTKDFTVKQFFTDTPRYAILSHTWEQEEVTFQDIQNLDIAQSKAGWRKVFHACLRARRYHFDWIWIDSCCINKESSAKLSEALNSMYQYYEDAAMCYVYLSDVSGEYHPENEKSNFRDSRWFRRGWTLQELLAPEYVVFLDKGWKRIGTRWSLRDVVSVVTGIPVDVFEGRIIDEYSVAQRMSWAAFRETTRPEDQAYCLLGIFGVSMSPIYGEGGVKAFMRLQQEIIRISDDHSIFAWVAAPASARKDKTRGLLARSPYEFRMSGDVQASNVELISNKSSYSFNNNGLHIHLPLHSIPSSSKHFGEPIFLAHLLCQSTRGSSHLTVYLQKTSGHQYIRCYADKVFLTSSPPPMDDVQELIVTEHLITKRRVRASNTSWSTSQYEIELLQSAWDFLPQPDRYSTFSKISSIDEHTVSLSLGIYKEGAVQYWSRKTEDYFRIACINGRPSLSIGDKWIGGPGDTHLGKLKSGNYIMIASERRGNSQEKIDICYLAKDNPEIRLWIGPLRLPDLGVMVHSMLSADSYDSHLELQGIFPPDPFGRITQDMAYATIFRPHPNDPKEHSYPTFRLLTYRWSGLPLHVAFGLQGSSVWTDVVVQGPSSHETSESVWKSYLDFGPRAGKRLKGEGFAEAKLMGYPQLVSAVIKSTNNLQLGDYLLRVELKR</sequence>
<evidence type="ECO:0000313" key="3">
    <source>
        <dbReference type="EMBL" id="KAF5343557.1"/>
    </source>
</evidence>
<name>A0A8H5FP11_9AGAR</name>
<feature type="domain" description="Heterokaryon incompatibility" evidence="1">
    <location>
        <begin position="32"/>
        <end position="121"/>
    </location>
</feature>
<proteinExistence type="predicted"/>
<accession>A0A8H5FP11</accession>
<dbReference type="EMBL" id="JAACJM010000138">
    <property type="protein sequence ID" value="KAF5343557.1"/>
    <property type="molecule type" value="Genomic_DNA"/>
</dbReference>
<dbReference type="Pfam" id="PF26640">
    <property type="entry name" value="DUF8212"/>
    <property type="match status" value="1"/>
</dbReference>
<protein>
    <recommendedName>
        <fullName evidence="5">HET-domain-containing protein</fullName>
    </recommendedName>
</protein>
<reference evidence="3 4" key="1">
    <citation type="journal article" date="2020" name="ISME J.">
        <title>Uncovering the hidden diversity of litter-decomposition mechanisms in mushroom-forming fungi.</title>
        <authorList>
            <person name="Floudas D."/>
            <person name="Bentzer J."/>
            <person name="Ahren D."/>
            <person name="Johansson T."/>
            <person name="Persson P."/>
            <person name="Tunlid A."/>
        </authorList>
    </citation>
    <scope>NUCLEOTIDE SEQUENCE [LARGE SCALE GENOMIC DNA]</scope>
    <source>
        <strain evidence="3 4">CBS 291.85</strain>
    </source>
</reference>
<keyword evidence="4" id="KW-1185">Reference proteome</keyword>
<dbReference type="Pfam" id="PF06985">
    <property type="entry name" value="HET"/>
    <property type="match status" value="1"/>
</dbReference>
<evidence type="ECO:0008006" key="5">
    <source>
        <dbReference type="Google" id="ProtNLM"/>
    </source>
</evidence>
<evidence type="ECO:0000313" key="4">
    <source>
        <dbReference type="Proteomes" id="UP000559256"/>
    </source>
</evidence>